<dbReference type="Gene3D" id="2.40.70.10">
    <property type="entry name" value="Acid Proteases"/>
    <property type="match status" value="1"/>
</dbReference>
<dbReference type="InterPro" id="IPR021109">
    <property type="entry name" value="Peptidase_aspartic_dom_sf"/>
</dbReference>
<reference evidence="1 2" key="1">
    <citation type="submission" date="2018-06" db="EMBL/GenBank/DDBJ databases">
        <authorList>
            <consortium name="Pathogen Informatics"/>
            <person name="Doyle S."/>
        </authorList>
    </citation>
    <scope>NUCLEOTIDE SEQUENCE [LARGE SCALE GENOMIC DNA]</scope>
    <source>
        <strain evidence="1 2">NCTC13532</strain>
    </source>
</reference>
<organism evidence="1 2">
    <name type="scientific">Chryseobacterium indoltheticum</name>
    <dbReference type="NCBI Taxonomy" id="254"/>
    <lineage>
        <taxon>Bacteria</taxon>
        <taxon>Pseudomonadati</taxon>
        <taxon>Bacteroidota</taxon>
        <taxon>Flavobacteriia</taxon>
        <taxon>Flavobacteriales</taxon>
        <taxon>Weeksellaceae</taxon>
        <taxon>Chryseobacterium group</taxon>
        <taxon>Chryseobacterium</taxon>
    </lineage>
</organism>
<accession>A0A381FKS7</accession>
<dbReference type="AlphaFoldDB" id="A0A381FKS7"/>
<protein>
    <recommendedName>
        <fullName evidence="3">Aspartyl protease</fullName>
    </recommendedName>
</protein>
<sequence>MRQSLFFTMMKFKIFYTCTLFLFPLFFSATAIPFEYIDGKIIVKVDIKNQKHNFIFDTGAFTILSDELKGQLSEKKENMIFEGIDANNSSSKNEMFSTDVLKIADIKFKKVNFSFMNIGWMASRACMKISGVFGANMMNNKVWRIDFRTKTITISDKITENSAQSISIPFTEESFTHVPTINVNIRKQNLDMVFDTGSGSGFTLDSKSYQLVKDGSFLTFEGLLSQSLNSVSKGERWLDVMEAEVNNNILGNQIVDTSSDSRNLVGTRFMENYLIDLDFINKKIVLNTTDKTSEYNSFGIAFAPVDGTLVIVNKLKIPELSGLNVADKIIKVNNIDVSKIDEETFCKIKKIMDNSKIMIIENESKKEFKLEKKDILQYLN</sequence>
<evidence type="ECO:0000313" key="2">
    <source>
        <dbReference type="Proteomes" id="UP000254282"/>
    </source>
</evidence>
<evidence type="ECO:0000313" key="1">
    <source>
        <dbReference type="EMBL" id="SUX47117.1"/>
    </source>
</evidence>
<gene>
    <name evidence="1" type="ORF">NCTC13532_02678</name>
</gene>
<name>A0A381FKS7_9FLAO</name>
<proteinExistence type="predicted"/>
<dbReference type="EMBL" id="UFVR01000004">
    <property type="protein sequence ID" value="SUX47117.1"/>
    <property type="molecule type" value="Genomic_DNA"/>
</dbReference>
<evidence type="ECO:0008006" key="3">
    <source>
        <dbReference type="Google" id="ProtNLM"/>
    </source>
</evidence>
<dbReference type="Proteomes" id="UP000254282">
    <property type="component" value="Unassembled WGS sequence"/>
</dbReference>
<dbReference type="STRING" id="254.SAMN05421682_108111"/>